<organism evidence="3 4">
    <name type="scientific">Panacibacter microcysteis</name>
    <dbReference type="NCBI Taxonomy" id="2793269"/>
    <lineage>
        <taxon>Bacteria</taxon>
        <taxon>Pseudomonadati</taxon>
        <taxon>Bacteroidota</taxon>
        <taxon>Chitinophagia</taxon>
        <taxon>Chitinophagales</taxon>
        <taxon>Chitinophagaceae</taxon>
        <taxon>Panacibacter</taxon>
    </lineage>
</organism>
<dbReference type="SMART" id="SM00327">
    <property type="entry name" value="VWA"/>
    <property type="match status" value="1"/>
</dbReference>
<dbReference type="Pfam" id="PF12034">
    <property type="entry name" value="YfbK_C"/>
    <property type="match status" value="1"/>
</dbReference>
<dbReference type="InterPro" id="IPR022156">
    <property type="entry name" value="Uncharacterised_YfbK_N"/>
</dbReference>
<dbReference type="Gene3D" id="3.40.50.410">
    <property type="entry name" value="von Willebrand factor, type A domain"/>
    <property type="match status" value="1"/>
</dbReference>
<dbReference type="AlphaFoldDB" id="A0A931E507"/>
<dbReference type="InterPro" id="IPR002035">
    <property type="entry name" value="VWF_A"/>
</dbReference>
<dbReference type="Pfam" id="PF13715">
    <property type="entry name" value="CarbopepD_reg_2"/>
    <property type="match status" value="1"/>
</dbReference>
<dbReference type="Pfam" id="PF12450">
    <property type="entry name" value="vWF_A"/>
    <property type="match status" value="1"/>
</dbReference>
<dbReference type="Pfam" id="PF00092">
    <property type="entry name" value="VWA"/>
    <property type="match status" value="1"/>
</dbReference>
<evidence type="ECO:0000313" key="4">
    <source>
        <dbReference type="Proteomes" id="UP000628448"/>
    </source>
</evidence>
<evidence type="ECO:0000256" key="1">
    <source>
        <dbReference type="SAM" id="SignalP"/>
    </source>
</evidence>
<dbReference type="EMBL" id="JADWYR010000001">
    <property type="protein sequence ID" value="MBG9375113.1"/>
    <property type="molecule type" value="Genomic_DNA"/>
</dbReference>
<gene>
    <name evidence="3" type="ORF">I5907_02655</name>
</gene>
<dbReference type="SUPFAM" id="SSF56935">
    <property type="entry name" value="Porins"/>
    <property type="match status" value="1"/>
</dbReference>
<dbReference type="InterPro" id="IPR051173">
    <property type="entry name" value="Ca_channel_alpha-2/delta"/>
</dbReference>
<dbReference type="PANTHER" id="PTHR10166">
    <property type="entry name" value="VOLTAGE-DEPENDENT CALCIUM CHANNEL SUBUNIT ALPHA-2/DELTA-RELATED"/>
    <property type="match status" value="1"/>
</dbReference>
<dbReference type="PROSITE" id="PS50234">
    <property type="entry name" value="VWFA"/>
    <property type="match status" value="1"/>
</dbReference>
<keyword evidence="4" id="KW-1185">Reference proteome</keyword>
<feature type="chain" id="PRO_5037113420" evidence="1">
    <location>
        <begin position="18"/>
        <end position="655"/>
    </location>
</feature>
<protein>
    <submittedName>
        <fullName evidence="3">von Willebrand factor type A domain-containing protein</fullName>
    </submittedName>
</protein>
<dbReference type="SUPFAM" id="SSF53300">
    <property type="entry name" value="vWA-like"/>
    <property type="match status" value="1"/>
</dbReference>
<keyword evidence="1" id="KW-0732">Signal</keyword>
<dbReference type="CDD" id="cd01465">
    <property type="entry name" value="vWA_subgroup"/>
    <property type="match status" value="1"/>
</dbReference>
<reference evidence="3" key="1">
    <citation type="submission" date="2020-11" db="EMBL/GenBank/DDBJ databases">
        <title>Bacterial whole genome sequence for Panacibacter sp. DH6.</title>
        <authorList>
            <person name="Le V."/>
            <person name="Ko S."/>
            <person name="Ahn C.-Y."/>
            <person name="Oh H.-M."/>
        </authorList>
    </citation>
    <scope>NUCLEOTIDE SEQUENCE</scope>
    <source>
        <strain evidence="3">DH6</strain>
    </source>
</reference>
<sequence length="655" mass="71019">MKRILFLGIMLSMICIAFKPSRMVQGTVTDEAGNPLAGATISIKGTQVATASDNKGIFSISIQDENAILVITSVGYQAKEIKVSGKNNMVIKLSPSTQHLDEIVVTGYYPAPKKDLTGSVTIVGGELLQGKAAGVYVPASPGANVSIKVRGAKTLNNYDVDDDADKEYWPGNTDFNTEGYDHITDNPFMKVNDNPLSTFSIDVDAAAYSNVRRFISNGQLPPAGAVRIEELINYFSYDYPQPKGDDPFGVNMEYAVCPWNTNHELVLVGLQGKKIPVESLPASNLVFLVDVSGSMGEPNKLPLVQSSLKLLVDQMREQDRVALVVYAGNAGLVLPSTSGDNKSAIKNAIDRLQSGGSTAGGAGIQLAYKTAKENFIKDGNNRVILCTDGDFNVGASSDDALEQMIEQERKSNIFLTVLGYGMGNYQDAKMQKLADKGNGNHAYIDGISEAKKVLIKEFGGTLFTIAKDVKLQLEFNPDKVKAYRLIGYENRMLAKEDFNNDQKDAGELGSGHTVTALYEIVPVHAPDEPMDSVDALRYQKVKKQKLTNVYTNEILNVKLRYKAPDGDVSRLLQFPLTGRPQAINATSDNFRFAAAVASFGMVLRDSKYKGRSNFALVHSLGIAATGKDTEGYRKAFLQLAEDAALLKGIKATAKD</sequence>
<evidence type="ECO:0000313" key="3">
    <source>
        <dbReference type="EMBL" id="MBG9375113.1"/>
    </source>
</evidence>
<dbReference type="Gene3D" id="2.60.40.1120">
    <property type="entry name" value="Carboxypeptidase-like, regulatory domain"/>
    <property type="match status" value="1"/>
</dbReference>
<evidence type="ECO:0000259" key="2">
    <source>
        <dbReference type="PROSITE" id="PS50234"/>
    </source>
</evidence>
<dbReference type="InterPro" id="IPR008969">
    <property type="entry name" value="CarboxyPept-like_regulatory"/>
</dbReference>
<name>A0A931E507_9BACT</name>
<dbReference type="InterPro" id="IPR036465">
    <property type="entry name" value="vWFA_dom_sf"/>
</dbReference>
<feature type="signal peptide" evidence="1">
    <location>
        <begin position="1"/>
        <end position="17"/>
    </location>
</feature>
<feature type="domain" description="VWFA" evidence="2">
    <location>
        <begin position="284"/>
        <end position="462"/>
    </location>
</feature>
<dbReference type="PANTHER" id="PTHR10166:SF37">
    <property type="entry name" value="STOLID, ISOFORM H"/>
    <property type="match status" value="1"/>
</dbReference>
<accession>A0A931E507</accession>
<comment type="caution">
    <text evidence="3">The sequence shown here is derived from an EMBL/GenBank/DDBJ whole genome shotgun (WGS) entry which is preliminary data.</text>
</comment>
<dbReference type="RefSeq" id="WP_196989182.1">
    <property type="nucleotide sequence ID" value="NZ_JADWYR010000001.1"/>
</dbReference>
<proteinExistence type="predicted"/>
<dbReference type="Proteomes" id="UP000628448">
    <property type="component" value="Unassembled WGS sequence"/>
</dbReference>
<dbReference type="SUPFAM" id="SSF49464">
    <property type="entry name" value="Carboxypeptidase regulatory domain-like"/>
    <property type="match status" value="1"/>
</dbReference>
<dbReference type="InterPro" id="IPR021908">
    <property type="entry name" value="YfbK_C"/>
</dbReference>